<dbReference type="InterPro" id="IPR004821">
    <property type="entry name" value="Cyt_trans-like"/>
</dbReference>
<keyword evidence="14" id="KW-1185">Reference proteome</keyword>
<keyword evidence="8 11" id="KW-0067">ATP-binding</keyword>
<comment type="catalytic activity">
    <reaction evidence="10 11">
        <text>nicotinate beta-D-ribonucleotide + ATP + H(+) = deamido-NAD(+) + diphosphate</text>
        <dbReference type="Rhea" id="RHEA:22860"/>
        <dbReference type="ChEBI" id="CHEBI:15378"/>
        <dbReference type="ChEBI" id="CHEBI:30616"/>
        <dbReference type="ChEBI" id="CHEBI:33019"/>
        <dbReference type="ChEBI" id="CHEBI:57502"/>
        <dbReference type="ChEBI" id="CHEBI:58437"/>
        <dbReference type="EC" id="2.7.7.18"/>
    </reaction>
</comment>
<accession>A0A840E3X0</accession>
<dbReference type="Pfam" id="PF01467">
    <property type="entry name" value="CTP_transf_like"/>
    <property type="match status" value="1"/>
</dbReference>
<evidence type="ECO:0000256" key="4">
    <source>
        <dbReference type="ARBA" id="ARBA00022642"/>
    </source>
</evidence>
<keyword evidence="4 11" id="KW-0662">Pyridine nucleotide biosynthesis</keyword>
<dbReference type="CDD" id="cd02165">
    <property type="entry name" value="NMNAT"/>
    <property type="match status" value="1"/>
</dbReference>
<reference evidence="13 14" key="1">
    <citation type="submission" date="2020-08" db="EMBL/GenBank/DDBJ databases">
        <title>Genomic Encyclopedia of Type Strains, Phase IV (KMG-IV): sequencing the most valuable type-strain genomes for metagenomic binning, comparative biology and taxonomic classification.</title>
        <authorList>
            <person name="Goeker M."/>
        </authorList>
    </citation>
    <scope>NUCLEOTIDE SEQUENCE [LARGE SCALE GENOMIC DNA]</scope>
    <source>
        <strain evidence="13 14">DSM 100694</strain>
    </source>
</reference>
<evidence type="ECO:0000256" key="11">
    <source>
        <dbReference type="HAMAP-Rule" id="MF_00244"/>
    </source>
</evidence>
<dbReference type="GO" id="GO:0004515">
    <property type="term" value="F:nicotinate-nucleotide adenylyltransferase activity"/>
    <property type="evidence" value="ECO:0007669"/>
    <property type="project" value="UniProtKB-UniRule"/>
</dbReference>
<dbReference type="InterPro" id="IPR005248">
    <property type="entry name" value="NadD/NMNAT"/>
</dbReference>
<dbReference type="AlphaFoldDB" id="A0A840E3X0"/>
<sequence length="208" mass="24167">MKNSFFPWKNRIPHVERFNVVGLFGGSFNPPHAGHLLVAKIAIWRLHLDQLWWMVSPGNPLKDCTQLLPLEERMRLSFKLIDHPKIRLTGFEKTIGSKVSVDTISYILTHSSGVNFVWIMGADSLTTIHHWYRWRDIVSMLPIAIIDRPLGKKSALSSPMAHIYRRFRLDEKKSKRLPFIKPPVWTYLHGPLSFQSSTNLRLKKNDFS</sequence>
<dbReference type="UniPathway" id="UPA00253">
    <property type="reaction ID" value="UER00332"/>
</dbReference>
<evidence type="ECO:0000256" key="6">
    <source>
        <dbReference type="ARBA" id="ARBA00022695"/>
    </source>
</evidence>
<evidence type="ECO:0000256" key="7">
    <source>
        <dbReference type="ARBA" id="ARBA00022741"/>
    </source>
</evidence>
<evidence type="ECO:0000256" key="5">
    <source>
        <dbReference type="ARBA" id="ARBA00022679"/>
    </source>
</evidence>
<dbReference type="PANTHER" id="PTHR39321:SF3">
    <property type="entry name" value="PHOSPHOPANTETHEINE ADENYLYLTRANSFERASE"/>
    <property type="match status" value="1"/>
</dbReference>
<name>A0A840E3X0_9HYPH</name>
<evidence type="ECO:0000256" key="9">
    <source>
        <dbReference type="ARBA" id="ARBA00023027"/>
    </source>
</evidence>
<evidence type="ECO:0000256" key="10">
    <source>
        <dbReference type="ARBA" id="ARBA00048721"/>
    </source>
</evidence>
<evidence type="ECO:0000256" key="8">
    <source>
        <dbReference type="ARBA" id="ARBA00022840"/>
    </source>
</evidence>
<dbReference type="Gene3D" id="3.40.50.620">
    <property type="entry name" value="HUPs"/>
    <property type="match status" value="1"/>
</dbReference>
<dbReference type="InterPro" id="IPR014729">
    <property type="entry name" value="Rossmann-like_a/b/a_fold"/>
</dbReference>
<comment type="pathway">
    <text evidence="2 11">Cofactor biosynthesis; NAD(+) biosynthesis; deamido-NAD(+) from nicotinate D-ribonucleotide: step 1/1.</text>
</comment>
<dbReference type="EMBL" id="JACIFE010000005">
    <property type="protein sequence ID" value="MBB4076489.1"/>
    <property type="molecule type" value="Genomic_DNA"/>
</dbReference>
<dbReference type="Proteomes" id="UP000585970">
    <property type="component" value="Unassembled WGS sequence"/>
</dbReference>
<dbReference type="GO" id="GO:0005524">
    <property type="term" value="F:ATP binding"/>
    <property type="evidence" value="ECO:0007669"/>
    <property type="project" value="UniProtKB-KW"/>
</dbReference>
<dbReference type="SUPFAM" id="SSF52374">
    <property type="entry name" value="Nucleotidylyl transferase"/>
    <property type="match status" value="1"/>
</dbReference>
<dbReference type="GO" id="GO:0009435">
    <property type="term" value="P:NAD+ biosynthetic process"/>
    <property type="evidence" value="ECO:0007669"/>
    <property type="project" value="UniProtKB-UniRule"/>
</dbReference>
<keyword evidence="5 11" id="KW-0808">Transferase</keyword>
<comment type="similarity">
    <text evidence="3 11">Belongs to the NadD family.</text>
</comment>
<proteinExistence type="inferred from homology"/>
<evidence type="ECO:0000256" key="3">
    <source>
        <dbReference type="ARBA" id="ARBA00009014"/>
    </source>
</evidence>
<evidence type="ECO:0000313" key="14">
    <source>
        <dbReference type="Proteomes" id="UP000585970"/>
    </source>
</evidence>
<gene>
    <name evidence="11" type="primary">nadD</name>
    <name evidence="13" type="ORF">GGR08_000789</name>
</gene>
<protein>
    <recommendedName>
        <fullName evidence="11">Probable nicotinate-nucleotide adenylyltransferase</fullName>
        <ecNumber evidence="11">2.7.7.18</ecNumber>
    </recommendedName>
    <alternativeName>
        <fullName evidence="11">Deamido-NAD(+) diphosphorylase</fullName>
    </alternativeName>
    <alternativeName>
        <fullName evidence="11">Deamido-NAD(+) pyrophosphorylase</fullName>
    </alternativeName>
    <alternativeName>
        <fullName evidence="11">Nicotinate mononucleotide adenylyltransferase</fullName>
        <shortName evidence="11">NaMN adenylyltransferase</shortName>
    </alternativeName>
</protein>
<keyword evidence="7 11" id="KW-0547">Nucleotide-binding</keyword>
<comment type="caution">
    <text evidence="13">The sequence shown here is derived from an EMBL/GenBank/DDBJ whole genome shotgun (WGS) entry which is preliminary data.</text>
</comment>
<keyword evidence="6 11" id="KW-0548">Nucleotidyltransferase</keyword>
<comment type="function">
    <text evidence="1 11">Catalyzes the reversible adenylation of nicotinate mononucleotide (NaMN) to nicotinic acid adenine dinucleotide (NaAD).</text>
</comment>
<dbReference type="PANTHER" id="PTHR39321">
    <property type="entry name" value="NICOTINATE-NUCLEOTIDE ADENYLYLTRANSFERASE-RELATED"/>
    <property type="match status" value="1"/>
</dbReference>
<evidence type="ECO:0000313" key="13">
    <source>
        <dbReference type="EMBL" id="MBB4076489.1"/>
    </source>
</evidence>
<dbReference type="EC" id="2.7.7.18" evidence="11"/>
<dbReference type="HAMAP" id="MF_00244">
    <property type="entry name" value="NaMN_adenylyltr"/>
    <property type="match status" value="1"/>
</dbReference>
<organism evidence="13 14">
    <name type="scientific">Bartonella fuyuanensis</name>
    <dbReference type="NCBI Taxonomy" id="1460968"/>
    <lineage>
        <taxon>Bacteria</taxon>
        <taxon>Pseudomonadati</taxon>
        <taxon>Pseudomonadota</taxon>
        <taxon>Alphaproteobacteria</taxon>
        <taxon>Hyphomicrobiales</taxon>
        <taxon>Bartonellaceae</taxon>
        <taxon>Bartonella</taxon>
    </lineage>
</organism>
<keyword evidence="9 11" id="KW-0520">NAD</keyword>
<evidence type="ECO:0000259" key="12">
    <source>
        <dbReference type="Pfam" id="PF01467"/>
    </source>
</evidence>
<evidence type="ECO:0000256" key="1">
    <source>
        <dbReference type="ARBA" id="ARBA00002324"/>
    </source>
</evidence>
<feature type="domain" description="Cytidyltransferase-like" evidence="12">
    <location>
        <begin position="23"/>
        <end position="184"/>
    </location>
</feature>
<dbReference type="NCBIfam" id="NF000845">
    <property type="entry name" value="PRK00071.2-4"/>
    <property type="match status" value="1"/>
</dbReference>
<evidence type="ECO:0000256" key="2">
    <source>
        <dbReference type="ARBA" id="ARBA00005019"/>
    </source>
</evidence>